<dbReference type="CDD" id="cd03506">
    <property type="entry name" value="Delta6-FADS-like"/>
    <property type="match status" value="1"/>
</dbReference>
<keyword evidence="4" id="KW-1185">Reference proteome</keyword>
<keyword evidence="1" id="KW-0472">Membrane</keyword>
<reference evidence="3 4" key="1">
    <citation type="submission" date="2019-01" db="EMBL/GenBank/DDBJ databases">
        <authorList>
            <person name="Chen W.-M."/>
        </authorList>
    </citation>
    <scope>NUCLEOTIDE SEQUENCE [LARGE SCALE GENOMIC DNA]</scope>
    <source>
        <strain evidence="3 4">KYPC3</strain>
    </source>
</reference>
<evidence type="ECO:0000256" key="1">
    <source>
        <dbReference type="SAM" id="Phobius"/>
    </source>
</evidence>
<gene>
    <name evidence="3" type="ORF">EOE67_16880</name>
</gene>
<dbReference type="Pfam" id="PF00487">
    <property type="entry name" value="FA_desaturase"/>
    <property type="match status" value="1"/>
</dbReference>
<keyword evidence="1" id="KW-1133">Transmembrane helix</keyword>
<name>A0A437QFT9_9GAMM</name>
<protein>
    <submittedName>
        <fullName evidence="3">Acyl-CoA desaturase</fullName>
    </submittedName>
</protein>
<feature type="transmembrane region" description="Helical" evidence="1">
    <location>
        <begin position="247"/>
        <end position="268"/>
    </location>
</feature>
<dbReference type="AlphaFoldDB" id="A0A437QFT9"/>
<dbReference type="GO" id="GO:0016717">
    <property type="term" value="F:oxidoreductase activity, acting on paired donors, with oxidation of a pair of donors resulting in the reduction of molecular oxygen to two molecules of water"/>
    <property type="evidence" value="ECO:0007669"/>
    <property type="project" value="TreeGrafter"/>
</dbReference>
<dbReference type="PANTHER" id="PTHR19353">
    <property type="entry name" value="FATTY ACID DESATURASE 2"/>
    <property type="match status" value="1"/>
</dbReference>
<dbReference type="PANTHER" id="PTHR19353:SF84">
    <property type="entry name" value="ACYL-COA DELTA-9-DESATURASE, DESB"/>
    <property type="match status" value="1"/>
</dbReference>
<dbReference type="InterPro" id="IPR005804">
    <property type="entry name" value="FA_desaturase_dom"/>
</dbReference>
<comment type="caution">
    <text evidence="3">The sequence shown here is derived from an EMBL/GenBank/DDBJ whole genome shotgun (WGS) entry which is preliminary data.</text>
</comment>
<evidence type="ECO:0000313" key="3">
    <source>
        <dbReference type="EMBL" id="RVU33397.1"/>
    </source>
</evidence>
<accession>A0A437QFT9</accession>
<proteinExistence type="predicted"/>
<dbReference type="EMBL" id="SACS01000022">
    <property type="protein sequence ID" value="RVU33397.1"/>
    <property type="molecule type" value="Genomic_DNA"/>
</dbReference>
<dbReference type="OrthoDB" id="104711at2"/>
<organism evidence="3 4">
    <name type="scientific">Rheinheimera riviphila</name>
    <dbReference type="NCBI Taxonomy" id="1834037"/>
    <lineage>
        <taxon>Bacteria</taxon>
        <taxon>Pseudomonadati</taxon>
        <taxon>Pseudomonadota</taxon>
        <taxon>Gammaproteobacteria</taxon>
        <taxon>Chromatiales</taxon>
        <taxon>Chromatiaceae</taxon>
        <taxon>Rheinheimera</taxon>
    </lineage>
</organism>
<dbReference type="Proteomes" id="UP000283077">
    <property type="component" value="Unassembled WGS sequence"/>
</dbReference>
<keyword evidence="1" id="KW-0812">Transmembrane</keyword>
<dbReference type="GO" id="GO:0006629">
    <property type="term" value="P:lipid metabolic process"/>
    <property type="evidence" value="ECO:0007669"/>
    <property type="project" value="InterPro"/>
</dbReference>
<evidence type="ECO:0000259" key="2">
    <source>
        <dbReference type="Pfam" id="PF00487"/>
    </source>
</evidence>
<sequence length="396" mass="45569">MNDQQQQYKQQDQRQQTAVENAVAAGQVCSHSDDRHFSEAQASALAADLDALADKTRAEVGVADSQYLLRILQIQRLAAISGRILLVAGFWSAWWWVFGVLLLALAKILDNMEIGHNVLHGQYDFMNHPYLNSRTFEWDIACDAKSWQRTHNFEHHTYTNVIGKDRDFGYGLLRLSDDFRWRLQNSWQIVTYFMLSTLFQWGVSYHEMAAERVFFGRKKAGRVAQVTDAELKKAFFGKGGRQLLKDYLLFPLLAGPMFLPVLLGNFLANLLRNWWTSTIIFCGHFTAQVHIFKPEVCENESRGHWYYRQMLGSSNFSGPHWFHILSGHLSCQIEHHLFPDLPAYRYLQLAPQVAAIANKHGIPYHSGSFVRQYLSVLQRILRYSVPGSQRQVATTL</sequence>
<evidence type="ECO:0000313" key="4">
    <source>
        <dbReference type="Proteomes" id="UP000283077"/>
    </source>
</evidence>
<dbReference type="GO" id="GO:0016020">
    <property type="term" value="C:membrane"/>
    <property type="evidence" value="ECO:0007669"/>
    <property type="project" value="TreeGrafter"/>
</dbReference>
<feature type="domain" description="Fatty acid desaturase" evidence="2">
    <location>
        <begin position="94"/>
        <end position="366"/>
    </location>
</feature>
<feature type="transmembrane region" description="Helical" evidence="1">
    <location>
        <begin position="84"/>
        <end position="106"/>
    </location>
</feature>
<dbReference type="InterPro" id="IPR012171">
    <property type="entry name" value="Fatty_acid_desaturase"/>
</dbReference>
<dbReference type="RefSeq" id="WP_127700506.1">
    <property type="nucleotide sequence ID" value="NZ_SACS01000022.1"/>
</dbReference>